<dbReference type="GO" id="GO:0005304">
    <property type="term" value="F:L-valine transmembrane transporter activity"/>
    <property type="evidence" value="ECO:0007669"/>
    <property type="project" value="TreeGrafter"/>
</dbReference>
<feature type="transmembrane region" description="Helical" evidence="10">
    <location>
        <begin position="106"/>
        <end position="125"/>
    </location>
</feature>
<keyword evidence="8 10" id="KW-0472">Membrane</keyword>
<protein>
    <submittedName>
        <fullName evidence="11">Amino acid/amide ABC transporter membrane protein 1, HAAT family</fullName>
    </submittedName>
</protein>
<keyword evidence="12" id="KW-1185">Reference proteome</keyword>
<dbReference type="EMBL" id="FMYW01000001">
    <property type="protein sequence ID" value="SDC00004.1"/>
    <property type="molecule type" value="Genomic_DNA"/>
</dbReference>
<dbReference type="GO" id="GO:0042941">
    <property type="term" value="P:D-alanine transmembrane transport"/>
    <property type="evidence" value="ECO:0007669"/>
    <property type="project" value="TreeGrafter"/>
</dbReference>
<evidence type="ECO:0000313" key="11">
    <source>
        <dbReference type="EMBL" id="SDC00004.1"/>
    </source>
</evidence>
<sequence>MELFQAIANMTAASFAQHMVNGISLGSLYALIAIGYTMVYGILLMINFAHADIVMMACYFAFFGITAFHIPWYLTFIGTIIATALLGVTIERSAYRPLRDAPKNSVLISAIGASFLLENLANYIFSGRPMNFPEIPFLSSIISVGSIKIQAICLFIPVVTVVCLCILLHIVNHTKTGMAMRAVSKDYEIARVMGVNIDNIISITFAIGSALAAVGAIMWGIRYPGITPYLGVMPGLKCFIAAVVGGIGNIKGAVIGGFILGMGEILIVAFFPQFSGYRDAFAFIVLILILFYKPTGLLGEKTTEKV</sequence>
<evidence type="ECO:0000256" key="10">
    <source>
        <dbReference type="SAM" id="Phobius"/>
    </source>
</evidence>
<evidence type="ECO:0000256" key="4">
    <source>
        <dbReference type="ARBA" id="ARBA00022519"/>
    </source>
</evidence>
<feature type="transmembrane region" description="Helical" evidence="10">
    <location>
        <begin position="254"/>
        <end position="274"/>
    </location>
</feature>
<feature type="transmembrane region" description="Helical" evidence="10">
    <location>
        <begin position="280"/>
        <end position="299"/>
    </location>
</feature>
<evidence type="ECO:0000256" key="2">
    <source>
        <dbReference type="ARBA" id="ARBA00022448"/>
    </source>
</evidence>
<evidence type="ECO:0000256" key="3">
    <source>
        <dbReference type="ARBA" id="ARBA00022475"/>
    </source>
</evidence>
<dbReference type="Pfam" id="PF02653">
    <property type="entry name" value="BPD_transp_2"/>
    <property type="match status" value="1"/>
</dbReference>
<name>A0A1G6I0L2_9FIRM</name>
<organism evidence="11 12">
    <name type="scientific">Succiniclasticum ruminis</name>
    <dbReference type="NCBI Taxonomy" id="40841"/>
    <lineage>
        <taxon>Bacteria</taxon>
        <taxon>Bacillati</taxon>
        <taxon>Bacillota</taxon>
        <taxon>Negativicutes</taxon>
        <taxon>Acidaminococcales</taxon>
        <taxon>Acidaminococcaceae</taxon>
        <taxon>Succiniclasticum</taxon>
    </lineage>
</organism>
<evidence type="ECO:0000256" key="7">
    <source>
        <dbReference type="ARBA" id="ARBA00022989"/>
    </source>
</evidence>
<feature type="transmembrane region" description="Helical" evidence="10">
    <location>
        <begin position="200"/>
        <end position="221"/>
    </location>
</feature>
<dbReference type="GO" id="GO:0015188">
    <property type="term" value="F:L-isoleucine transmembrane transporter activity"/>
    <property type="evidence" value="ECO:0007669"/>
    <property type="project" value="TreeGrafter"/>
</dbReference>
<dbReference type="GO" id="GO:0015192">
    <property type="term" value="F:L-phenylalanine transmembrane transporter activity"/>
    <property type="evidence" value="ECO:0007669"/>
    <property type="project" value="TreeGrafter"/>
</dbReference>
<dbReference type="Proteomes" id="UP000198943">
    <property type="component" value="Unassembled WGS sequence"/>
</dbReference>
<evidence type="ECO:0000256" key="8">
    <source>
        <dbReference type="ARBA" id="ARBA00023136"/>
    </source>
</evidence>
<evidence type="ECO:0000256" key="6">
    <source>
        <dbReference type="ARBA" id="ARBA00022970"/>
    </source>
</evidence>
<comment type="subcellular location">
    <subcellularLocation>
        <location evidence="1">Cell membrane</location>
        <topology evidence="1">Multi-pass membrane protein</topology>
    </subcellularLocation>
</comment>
<accession>A0A1G6I0L2</accession>
<feature type="transmembrane region" description="Helical" evidence="10">
    <location>
        <begin position="53"/>
        <end position="70"/>
    </location>
</feature>
<reference evidence="12" key="1">
    <citation type="submission" date="2016-10" db="EMBL/GenBank/DDBJ databases">
        <authorList>
            <person name="Varghese N."/>
            <person name="Submissions S."/>
        </authorList>
    </citation>
    <scope>NUCLEOTIDE SEQUENCE [LARGE SCALE GENOMIC DNA]</scope>
    <source>
        <strain evidence="12">DSM 11005</strain>
    </source>
</reference>
<dbReference type="CDD" id="cd06582">
    <property type="entry name" value="TM_PBP1_LivH_like"/>
    <property type="match status" value="1"/>
</dbReference>
<keyword evidence="4" id="KW-0997">Cell inner membrane</keyword>
<evidence type="ECO:0000256" key="9">
    <source>
        <dbReference type="ARBA" id="ARBA00037998"/>
    </source>
</evidence>
<evidence type="ECO:0000256" key="5">
    <source>
        <dbReference type="ARBA" id="ARBA00022692"/>
    </source>
</evidence>
<dbReference type="InterPro" id="IPR052157">
    <property type="entry name" value="BCAA_transport_permease"/>
</dbReference>
<dbReference type="InterPro" id="IPR001851">
    <property type="entry name" value="ABC_transp_permease"/>
</dbReference>
<dbReference type="PANTHER" id="PTHR11795">
    <property type="entry name" value="BRANCHED-CHAIN AMINO ACID TRANSPORT SYSTEM PERMEASE PROTEIN LIVH"/>
    <property type="match status" value="1"/>
</dbReference>
<dbReference type="GO" id="GO:0005886">
    <property type="term" value="C:plasma membrane"/>
    <property type="evidence" value="ECO:0007669"/>
    <property type="project" value="UniProtKB-SubCell"/>
</dbReference>
<dbReference type="PANTHER" id="PTHR11795:SF371">
    <property type="entry name" value="HIGH-AFFINITY BRANCHED-CHAIN AMINO ACID TRANSPORT SYSTEM PERMEASE PROTEIN LIVH"/>
    <property type="match status" value="1"/>
</dbReference>
<evidence type="ECO:0000313" key="12">
    <source>
        <dbReference type="Proteomes" id="UP000198943"/>
    </source>
</evidence>
<dbReference type="AlphaFoldDB" id="A0A1G6I0L2"/>
<dbReference type="GO" id="GO:0015190">
    <property type="term" value="F:L-leucine transmembrane transporter activity"/>
    <property type="evidence" value="ECO:0007669"/>
    <property type="project" value="TreeGrafter"/>
</dbReference>
<proteinExistence type="inferred from homology"/>
<dbReference type="GO" id="GO:0015808">
    <property type="term" value="P:L-alanine transport"/>
    <property type="evidence" value="ECO:0007669"/>
    <property type="project" value="TreeGrafter"/>
</dbReference>
<comment type="similarity">
    <text evidence="9">Belongs to the binding-protein-dependent transport system permease family. LivHM subfamily.</text>
</comment>
<evidence type="ECO:0000256" key="1">
    <source>
        <dbReference type="ARBA" id="ARBA00004651"/>
    </source>
</evidence>
<feature type="transmembrane region" description="Helical" evidence="10">
    <location>
        <begin position="26"/>
        <end position="46"/>
    </location>
</feature>
<keyword evidence="3" id="KW-1003">Cell membrane</keyword>
<gene>
    <name evidence="11" type="ORF">SAMN04487864_101375</name>
</gene>
<dbReference type="GO" id="GO:1903806">
    <property type="term" value="P:L-isoleucine import across plasma membrane"/>
    <property type="evidence" value="ECO:0007669"/>
    <property type="project" value="TreeGrafter"/>
</dbReference>
<keyword evidence="6" id="KW-0029">Amino-acid transport</keyword>
<feature type="transmembrane region" description="Helical" evidence="10">
    <location>
        <begin position="145"/>
        <end position="171"/>
    </location>
</feature>
<keyword evidence="5 10" id="KW-0812">Transmembrane</keyword>
<keyword evidence="7 10" id="KW-1133">Transmembrane helix</keyword>
<keyword evidence="2" id="KW-0813">Transport</keyword>
<feature type="transmembrane region" description="Helical" evidence="10">
    <location>
        <begin position="227"/>
        <end position="247"/>
    </location>
</feature>